<dbReference type="EMBL" id="CADCTS010000474">
    <property type="protein sequence ID" value="CAA9335587.1"/>
    <property type="molecule type" value="Genomic_DNA"/>
</dbReference>
<feature type="binding site" evidence="3">
    <location>
        <position position="95"/>
    </location>
    <ligand>
        <name>Zn(2+)</name>
        <dbReference type="ChEBI" id="CHEBI:29105"/>
    </ligand>
</feature>
<proteinExistence type="predicted"/>
<keyword evidence="1 3" id="KW-0479">Metal-binding</keyword>
<evidence type="ECO:0000256" key="1">
    <source>
        <dbReference type="ARBA" id="ARBA00022723"/>
    </source>
</evidence>
<sequence>RFPLLIKLIDAAGTLPVHLHGDDADAHAEGQPHGKTEAWHILRAAPGATALCGVREGVGADELRRALEDQAFDRVMRRLPVRAGQTFYVPAGTLHSFGPDTLVHEIDKTSAVRQHAMHWNMEDGSDVPEQEWRANLHALMAQVKLEPRPEQTPGLAVAVDDGVQQLFCCAGPYFALERWTAGSTAPVRRSFATAQVLTNVGRPVRVRSGGWSGELGRASTLLLPAALGAVELDGPADVLFGYLPDLERDVHAPLRAAGYPPELIATLGDVGV</sequence>
<dbReference type="GO" id="GO:0046872">
    <property type="term" value="F:metal ion binding"/>
    <property type="evidence" value="ECO:0007669"/>
    <property type="project" value="UniProtKB-KW"/>
</dbReference>
<dbReference type="EC" id="5.3.1.8" evidence="4"/>
<accession>A0A6J4LLL4</accession>
<organism evidence="4">
    <name type="scientific">uncultured Friedmanniella sp</name>
    <dbReference type="NCBI Taxonomy" id="335381"/>
    <lineage>
        <taxon>Bacteria</taxon>
        <taxon>Bacillati</taxon>
        <taxon>Actinomycetota</taxon>
        <taxon>Actinomycetes</taxon>
        <taxon>Propionibacteriales</taxon>
        <taxon>Nocardioidaceae</taxon>
        <taxon>Friedmanniella</taxon>
        <taxon>environmental samples</taxon>
    </lineage>
</organism>
<evidence type="ECO:0000256" key="3">
    <source>
        <dbReference type="PIRSR" id="PIRSR036894-1"/>
    </source>
</evidence>
<feature type="binding site" evidence="3">
    <location>
        <position position="37"/>
    </location>
    <ligand>
        <name>Zn(2+)</name>
        <dbReference type="ChEBI" id="CHEBI:29105"/>
    </ligand>
</feature>
<protein>
    <submittedName>
        <fullName evidence="4">Mannose-6-phosphate isomerase</fullName>
        <ecNumber evidence="4">5.3.1.8</ecNumber>
    </submittedName>
</protein>
<dbReference type="PIRSF" id="PIRSF036894">
    <property type="entry name" value="PMI_Firm_short"/>
    <property type="match status" value="1"/>
</dbReference>
<reference evidence="4" key="1">
    <citation type="submission" date="2020-02" db="EMBL/GenBank/DDBJ databases">
        <authorList>
            <person name="Meier V. D."/>
        </authorList>
    </citation>
    <scope>NUCLEOTIDE SEQUENCE</scope>
    <source>
        <strain evidence="4">AVDCRST_MAG48</strain>
    </source>
</reference>
<gene>
    <name evidence="4" type="ORF">AVDCRST_MAG48-3362</name>
</gene>
<comment type="cofactor">
    <cofactor evidence="3">
        <name>Zn(2+)</name>
        <dbReference type="ChEBI" id="CHEBI:29105"/>
    </cofactor>
    <text evidence="3">Binds 1 zinc ion per subunit.</text>
</comment>
<dbReference type="CDD" id="cd07010">
    <property type="entry name" value="cupin_PMI_type_I_N_bac"/>
    <property type="match status" value="1"/>
</dbReference>
<evidence type="ECO:0000313" key="4">
    <source>
        <dbReference type="EMBL" id="CAA9335587.1"/>
    </source>
</evidence>
<evidence type="ECO:0000256" key="2">
    <source>
        <dbReference type="ARBA" id="ARBA00022833"/>
    </source>
</evidence>
<dbReference type="PANTHER" id="PTHR42742">
    <property type="entry name" value="TRANSCRIPTIONAL REPRESSOR MPRA"/>
    <property type="match status" value="1"/>
</dbReference>
<dbReference type="GO" id="GO:0005975">
    <property type="term" value="P:carbohydrate metabolic process"/>
    <property type="evidence" value="ECO:0007669"/>
    <property type="project" value="InterPro"/>
</dbReference>
<dbReference type="InterPro" id="IPR011051">
    <property type="entry name" value="RmlC_Cupin_sf"/>
</dbReference>
<dbReference type="GO" id="GO:0004476">
    <property type="term" value="F:mannose-6-phosphate isomerase activity"/>
    <property type="evidence" value="ECO:0007669"/>
    <property type="project" value="UniProtKB-EC"/>
</dbReference>
<dbReference type="PANTHER" id="PTHR42742:SF3">
    <property type="entry name" value="FRUCTOKINASE"/>
    <property type="match status" value="1"/>
</dbReference>
<dbReference type="InterPro" id="IPR051804">
    <property type="entry name" value="Carb_Metab_Reg_Kinase/Isom"/>
</dbReference>
<feature type="binding site" evidence="3">
    <location>
        <position position="20"/>
    </location>
    <ligand>
        <name>Zn(2+)</name>
        <dbReference type="ChEBI" id="CHEBI:29105"/>
    </ligand>
</feature>
<dbReference type="InterPro" id="IPR014628">
    <property type="entry name" value="Man6P_isomerase_Firm_short"/>
</dbReference>
<feature type="non-terminal residue" evidence="4">
    <location>
        <position position="1"/>
    </location>
</feature>
<name>A0A6J4LLL4_9ACTN</name>
<dbReference type="SUPFAM" id="SSF51182">
    <property type="entry name" value="RmlC-like cupins"/>
    <property type="match status" value="1"/>
</dbReference>
<dbReference type="Gene3D" id="2.60.120.10">
    <property type="entry name" value="Jelly Rolls"/>
    <property type="match status" value="1"/>
</dbReference>
<dbReference type="AlphaFoldDB" id="A0A6J4LLL4"/>
<dbReference type="InterPro" id="IPR014710">
    <property type="entry name" value="RmlC-like_jellyroll"/>
</dbReference>
<keyword evidence="2 3" id="KW-0862">Zinc</keyword>
<keyword evidence="4" id="KW-0413">Isomerase</keyword>